<evidence type="ECO:0000313" key="1">
    <source>
        <dbReference type="EMBL" id="AHH04401.1"/>
    </source>
</evidence>
<protein>
    <submittedName>
        <fullName evidence="1">Putative cytosolic protein</fullName>
    </submittedName>
</protein>
<dbReference type="AlphaFoldDB" id="W5SH36"/>
<dbReference type="RefSeq" id="WP_040126311.1">
    <property type="nucleotide sequence ID" value="NZ_CP004184.1"/>
</dbReference>
<dbReference type="EMBL" id="CP004184">
    <property type="protein sequence ID" value="AHH04401.1"/>
    <property type="molecule type" value="Genomic_DNA"/>
</dbReference>
<name>W5SH36_9SPIR</name>
<sequence>MGNSLPFLVKADYIIYYLINFYSLLRKAKINTEYYKKLLNNTLEIERQVYAFYNKNLLGGIITKWIGKKQK</sequence>
<keyword evidence="1" id="KW-0614">Plasmid</keyword>
<gene>
    <name evidence="1" type="ORF">BHY_1451</name>
</gene>
<dbReference type="HOGENOM" id="CLU_2803942_0_0_12"/>
<accession>W5SH36</accession>
<geneLocation type="plasmid" evidence="1">
    <name>unnamed</name>
</geneLocation>
<dbReference type="Pfam" id="PF02890">
    <property type="entry name" value="DUF226"/>
    <property type="match status" value="1"/>
</dbReference>
<proteinExistence type="predicted"/>
<dbReference type="InterPro" id="IPR004180">
    <property type="entry name" value="DUF226_BOR_spp"/>
</dbReference>
<organism evidence="1">
    <name type="scientific">Borrelia nietonii YOR</name>
    <dbReference type="NCBI Taxonomy" id="1293576"/>
    <lineage>
        <taxon>Bacteria</taxon>
        <taxon>Pseudomonadati</taxon>
        <taxon>Spirochaetota</taxon>
        <taxon>Spirochaetia</taxon>
        <taxon>Spirochaetales</taxon>
        <taxon>Borreliaceae</taxon>
        <taxon>Borrelia</taxon>
        <taxon>Borrelia nietonii</taxon>
    </lineage>
</organism>
<reference evidence="1" key="1">
    <citation type="submission" date="2013-02" db="EMBL/GenBank/DDBJ databases">
        <title>Comparative genomics of Borrelia species.</title>
        <authorList>
            <person name="Schwan T.G."/>
            <person name="Raffel S.J."/>
            <person name="Porcella S.F."/>
        </authorList>
    </citation>
    <scope>NUCLEOTIDE SEQUENCE</scope>
    <source>
        <strain evidence="1">YOR</strain>
        <plasmid evidence="1">unnamed</plasmid>
    </source>
</reference>